<dbReference type="InterPro" id="IPR049203">
    <property type="entry name" value="DUF6818"/>
</dbReference>
<evidence type="ECO:0000259" key="3">
    <source>
        <dbReference type="Pfam" id="PF20681"/>
    </source>
</evidence>
<feature type="coiled-coil region" evidence="1">
    <location>
        <begin position="303"/>
        <end position="344"/>
    </location>
</feature>
<evidence type="ECO:0000256" key="1">
    <source>
        <dbReference type="SAM" id="Coils"/>
    </source>
</evidence>
<keyword evidence="1" id="KW-0175">Coiled coil</keyword>
<feature type="region of interest" description="Disordered" evidence="2">
    <location>
        <begin position="1"/>
        <end position="31"/>
    </location>
</feature>
<evidence type="ECO:0000256" key="2">
    <source>
        <dbReference type="SAM" id="MobiDB-lite"/>
    </source>
</evidence>
<dbReference type="Pfam" id="PF20681">
    <property type="entry name" value="DUF6818"/>
    <property type="match status" value="1"/>
</dbReference>
<accession>A0AAD7IFH2</accession>
<keyword evidence="5" id="KW-1185">Reference proteome</keyword>
<feature type="domain" description="DUF6818" evidence="3">
    <location>
        <begin position="176"/>
        <end position="250"/>
    </location>
</feature>
<comment type="caution">
    <text evidence="4">The sequence shown here is derived from an EMBL/GenBank/DDBJ whole genome shotgun (WGS) entry which is preliminary data.</text>
</comment>
<dbReference type="AlphaFoldDB" id="A0AAD7IFH2"/>
<gene>
    <name evidence="4" type="ORF">B0H16DRAFT_1693910</name>
</gene>
<feature type="region of interest" description="Disordered" evidence="2">
    <location>
        <begin position="374"/>
        <end position="441"/>
    </location>
</feature>
<feature type="region of interest" description="Disordered" evidence="2">
    <location>
        <begin position="88"/>
        <end position="160"/>
    </location>
</feature>
<feature type="compositionally biased region" description="Polar residues" evidence="2">
    <location>
        <begin position="410"/>
        <end position="441"/>
    </location>
</feature>
<dbReference type="EMBL" id="JARKIB010000097">
    <property type="protein sequence ID" value="KAJ7741853.1"/>
    <property type="molecule type" value="Genomic_DNA"/>
</dbReference>
<dbReference type="PANTHER" id="PTHR34409:SF1">
    <property type="entry name" value="MYB-LIKE DOMAIN-CONTAINING PROTEIN"/>
    <property type="match status" value="1"/>
</dbReference>
<dbReference type="PANTHER" id="PTHR34409">
    <property type="entry name" value="SET DOMAIN-CONTAINING PROTEIN"/>
    <property type="match status" value="1"/>
</dbReference>
<evidence type="ECO:0000313" key="4">
    <source>
        <dbReference type="EMBL" id="KAJ7741853.1"/>
    </source>
</evidence>
<feature type="compositionally biased region" description="Pro residues" evidence="2">
    <location>
        <begin position="1"/>
        <end position="16"/>
    </location>
</feature>
<dbReference type="Proteomes" id="UP001215598">
    <property type="component" value="Unassembled WGS sequence"/>
</dbReference>
<evidence type="ECO:0000313" key="5">
    <source>
        <dbReference type="Proteomes" id="UP001215598"/>
    </source>
</evidence>
<proteinExistence type="predicted"/>
<protein>
    <recommendedName>
        <fullName evidence="3">DUF6818 domain-containing protein</fullName>
    </recommendedName>
</protein>
<name>A0AAD7IFH2_9AGAR</name>
<reference evidence="4" key="1">
    <citation type="submission" date="2023-03" db="EMBL/GenBank/DDBJ databases">
        <title>Massive genome expansion in bonnet fungi (Mycena s.s.) driven by repeated elements and novel gene families across ecological guilds.</title>
        <authorList>
            <consortium name="Lawrence Berkeley National Laboratory"/>
            <person name="Harder C.B."/>
            <person name="Miyauchi S."/>
            <person name="Viragh M."/>
            <person name="Kuo A."/>
            <person name="Thoen E."/>
            <person name="Andreopoulos B."/>
            <person name="Lu D."/>
            <person name="Skrede I."/>
            <person name="Drula E."/>
            <person name="Henrissat B."/>
            <person name="Morin E."/>
            <person name="Kohler A."/>
            <person name="Barry K."/>
            <person name="LaButti K."/>
            <person name="Morin E."/>
            <person name="Salamov A."/>
            <person name="Lipzen A."/>
            <person name="Mereny Z."/>
            <person name="Hegedus B."/>
            <person name="Baldrian P."/>
            <person name="Stursova M."/>
            <person name="Weitz H."/>
            <person name="Taylor A."/>
            <person name="Grigoriev I.V."/>
            <person name="Nagy L.G."/>
            <person name="Martin F."/>
            <person name="Kauserud H."/>
        </authorList>
    </citation>
    <scope>NUCLEOTIDE SEQUENCE</scope>
    <source>
        <strain evidence="4">CBHHK182m</strain>
    </source>
</reference>
<organism evidence="4 5">
    <name type="scientific">Mycena metata</name>
    <dbReference type="NCBI Taxonomy" id="1033252"/>
    <lineage>
        <taxon>Eukaryota</taxon>
        <taxon>Fungi</taxon>
        <taxon>Dikarya</taxon>
        <taxon>Basidiomycota</taxon>
        <taxon>Agaricomycotina</taxon>
        <taxon>Agaricomycetes</taxon>
        <taxon>Agaricomycetidae</taxon>
        <taxon>Agaricales</taxon>
        <taxon>Marasmiineae</taxon>
        <taxon>Mycenaceae</taxon>
        <taxon>Mycena</taxon>
    </lineage>
</organism>
<sequence>MSDPPFPPFSQLPNPTPELHYNGSGNPWFRDQDGQWVRANAEAQTPQPLQASFQYNPLVQLAQQTYNFPPAPQASSSARTVPNYTAELRLPPLREPDVDADLSDGPTIAKSRGLKPALKVGGARQKGKRKRCNNDDTDTDTEERPAKRGPGRPAGTSNFSKASTNKLLDLAEKLVPTGAKGWEHITAKFNKWAARNNDPERPGKSVETRYKHLLKHKKPTGNPNCPPEVKRAHKMEALINHTVDTRELSDSDVAVLKSLHHRLPRALPLPAAHLPPPLRRARLNAPELVDKLSKAFDPAAQKLRDSQAANDNLRRELTTMQNRVNELERARDCAEMRLEFLQFDAPARPSGSRFKDVPGVVRVNGNVKCETVYPEGGRCTTWSSDHSDDEKENEAPIASTSRLSHDTPRFGSSTLGPDVISSSTDTGVDPVPTSSTSRTEG</sequence>